<sequence>MITSNRRHRKVDDFEPYYLTQTSVTLVKTLMSAKLKTYNAIGKVGFLLCSVGHVNDTDGDVFNMELKRLRQVFGPELFVRPSNVFGGPCKSVLDMISCISLGLRHHPTHNYIVLLEDDFLVTENFLPALNTYANRTEGSLLRLYTPSRAIAHDPKVSMYMSILYLFATLPSLITFCFIFSRIGKRGIRYLAATTVVIVLLLGLKTRSKPDLLTITPSTDLKSVTTGAAVVLPKVLAEILGHTDPRTMCASSNSVQSKADLVARAAMELKHGALDVPPPAVIHIGMYSQNRGYLHDPLLFPH</sequence>
<name>A0A0R3WDZ5_TAEAS</name>
<dbReference type="EMBL" id="UYRS01018959">
    <property type="protein sequence ID" value="VDK41509.1"/>
    <property type="molecule type" value="Genomic_DNA"/>
</dbReference>
<proteinExistence type="predicted"/>
<evidence type="ECO:0000313" key="3">
    <source>
        <dbReference type="Proteomes" id="UP000282613"/>
    </source>
</evidence>
<feature type="transmembrane region" description="Helical" evidence="1">
    <location>
        <begin position="162"/>
        <end position="180"/>
    </location>
</feature>
<evidence type="ECO:0000313" key="2">
    <source>
        <dbReference type="EMBL" id="VDK41509.1"/>
    </source>
</evidence>
<organism evidence="4">
    <name type="scientific">Taenia asiatica</name>
    <name type="common">Asian tapeworm</name>
    <dbReference type="NCBI Taxonomy" id="60517"/>
    <lineage>
        <taxon>Eukaryota</taxon>
        <taxon>Metazoa</taxon>
        <taxon>Spiralia</taxon>
        <taxon>Lophotrochozoa</taxon>
        <taxon>Platyhelminthes</taxon>
        <taxon>Cestoda</taxon>
        <taxon>Eucestoda</taxon>
        <taxon>Cyclophyllidea</taxon>
        <taxon>Taeniidae</taxon>
        <taxon>Taenia</taxon>
    </lineage>
</organism>
<reference evidence="2 3" key="2">
    <citation type="submission" date="2018-11" db="EMBL/GenBank/DDBJ databases">
        <authorList>
            <consortium name="Pathogen Informatics"/>
        </authorList>
    </citation>
    <scope>NUCLEOTIDE SEQUENCE [LARGE SCALE GENOMIC DNA]</scope>
</reference>
<evidence type="ECO:0000313" key="4">
    <source>
        <dbReference type="WBParaSite" id="TASK_0000901201-mRNA-1"/>
    </source>
</evidence>
<dbReference type="WBParaSite" id="TASK_0000901201-mRNA-1">
    <property type="protein sequence ID" value="TASK_0000901201-mRNA-1"/>
    <property type="gene ID" value="TASK_0000901201"/>
</dbReference>
<keyword evidence="1" id="KW-1133">Transmembrane helix</keyword>
<keyword evidence="3" id="KW-1185">Reference proteome</keyword>
<keyword evidence="1" id="KW-0812">Transmembrane</keyword>
<keyword evidence="1" id="KW-0472">Membrane</keyword>
<feature type="transmembrane region" description="Helical" evidence="1">
    <location>
        <begin position="186"/>
        <end position="203"/>
    </location>
</feature>
<gene>
    <name evidence="2" type="ORF">TASK_LOCUS9013</name>
</gene>
<accession>A0A0R3WDZ5</accession>
<evidence type="ECO:0000256" key="1">
    <source>
        <dbReference type="SAM" id="Phobius"/>
    </source>
</evidence>
<protein>
    <submittedName>
        <fullName evidence="4">Ceramide glucosyltransferase</fullName>
    </submittedName>
</protein>
<dbReference type="OrthoDB" id="6240699at2759"/>
<dbReference type="Proteomes" id="UP000282613">
    <property type="component" value="Unassembled WGS sequence"/>
</dbReference>
<dbReference type="STRING" id="60517.A0A0R3WDZ5"/>
<reference evidence="4" key="1">
    <citation type="submission" date="2017-02" db="UniProtKB">
        <authorList>
            <consortium name="WormBaseParasite"/>
        </authorList>
    </citation>
    <scope>IDENTIFICATION</scope>
</reference>
<dbReference type="AlphaFoldDB" id="A0A0R3WDZ5"/>